<gene>
    <name evidence="1" type="ORF">L201_001511</name>
</gene>
<dbReference type="Proteomes" id="UP001355207">
    <property type="component" value="Chromosome 2"/>
</dbReference>
<protein>
    <submittedName>
        <fullName evidence="1">Uncharacterized protein</fullName>
    </submittedName>
</protein>
<evidence type="ECO:0000313" key="1">
    <source>
        <dbReference type="EMBL" id="WWC86634.1"/>
    </source>
</evidence>
<reference evidence="1 2" key="1">
    <citation type="submission" date="2024-01" db="EMBL/GenBank/DDBJ databases">
        <title>Comparative genomics of Cryptococcus and Kwoniella reveals pathogenesis evolution and contrasting modes of karyotype evolution via chromosome fusion or intercentromeric recombination.</title>
        <authorList>
            <person name="Coelho M.A."/>
            <person name="David-Palma M."/>
            <person name="Shea T."/>
            <person name="Bowers K."/>
            <person name="McGinley-Smith S."/>
            <person name="Mohammad A.W."/>
            <person name="Gnirke A."/>
            <person name="Yurkov A.M."/>
            <person name="Nowrousian M."/>
            <person name="Sun S."/>
            <person name="Cuomo C.A."/>
            <person name="Heitman J."/>
        </authorList>
    </citation>
    <scope>NUCLEOTIDE SEQUENCE [LARGE SCALE GENOMIC DNA]</scope>
    <source>
        <strain evidence="1 2">CBS 6074</strain>
    </source>
</reference>
<name>A0AAX4JPG8_9TREE</name>
<keyword evidence="2" id="KW-1185">Reference proteome</keyword>
<evidence type="ECO:0000313" key="2">
    <source>
        <dbReference type="Proteomes" id="UP001355207"/>
    </source>
</evidence>
<dbReference type="RefSeq" id="XP_066073397.1">
    <property type="nucleotide sequence ID" value="XM_066217300.1"/>
</dbReference>
<proteinExistence type="predicted"/>
<organism evidence="1 2">
    <name type="scientific">Kwoniella dendrophila CBS 6074</name>
    <dbReference type="NCBI Taxonomy" id="1295534"/>
    <lineage>
        <taxon>Eukaryota</taxon>
        <taxon>Fungi</taxon>
        <taxon>Dikarya</taxon>
        <taxon>Basidiomycota</taxon>
        <taxon>Agaricomycotina</taxon>
        <taxon>Tremellomycetes</taxon>
        <taxon>Tremellales</taxon>
        <taxon>Cryptococcaceae</taxon>
        <taxon>Kwoniella</taxon>
    </lineage>
</organism>
<dbReference type="AlphaFoldDB" id="A0AAX4JPG8"/>
<accession>A0AAX4JPG8</accession>
<dbReference type="GeneID" id="91092183"/>
<sequence length="306" mass="35264">MTLPPIWGIDEGGDEYVFQGALRLINEPKPKLTDEEIINSLGCLSMCFGPRKKILKYTKGKTKDCDKMNLRQLVNEAEKQQLDQRDEDLKKYGNGLSFNSHIFSKWNRKVRLLNSTKHLVIKDQIGLREIAAYLGKTIKEEDQIQIDNSHLDYRDEKPNIFQNVDTITLGFKLLSSTKIELPKPIYFGELAGISDQPNHKKSLSRIITKLKPKFVYAEWKPTIPLDLTMMFWLKNLAMMCRIWEVEGFTWILISEAPPSSRKTIFGQHVNTITIDKKFDGNLESHIVSQLTGLLSDIRNLKVKIQD</sequence>
<dbReference type="EMBL" id="CP144099">
    <property type="protein sequence ID" value="WWC86634.1"/>
    <property type="molecule type" value="Genomic_DNA"/>
</dbReference>